<protein>
    <recommendedName>
        <fullName evidence="3">DUF3822 family protein</fullName>
    </recommendedName>
</protein>
<dbReference type="RefSeq" id="WP_032952325.1">
    <property type="nucleotide sequence ID" value="NZ_JNHM01000004.1"/>
</dbReference>
<gene>
    <name evidence="1" type="ORF">M099_0377</name>
</gene>
<sequence>MTERIDFTKSEQYTLSIRLSADGFSFSIYNPLTDNDFCFVPHPVNTGYSMTANLKDMLTKTEALKYPYKRVNILYDSPRFTPVPLELFEDEQMDTIFYHNFPKAKGNNEIVLCNVLGRSNVVILFAMDKHTHLLLTEHFPTARFFSTASPLTEYFARKSRLGNSRKLYTYIREQQMEVFCFDKGDLLLINSFPCKQTTDRVYYLLYVWQQLNYNQERDELHLTGILEDKEELLKELRNYLRQVFVISPKAEFNRSEISKIEEIPFDMQTLLLCE</sequence>
<proteinExistence type="predicted"/>
<name>A0A069SQ76_PHOVU</name>
<dbReference type="AlphaFoldDB" id="A0A069SQ76"/>
<organism evidence="1 2">
    <name type="scientific">Phocaeicola vulgatus str. 3975 RP4</name>
    <dbReference type="NCBI Taxonomy" id="1339352"/>
    <lineage>
        <taxon>Bacteria</taxon>
        <taxon>Pseudomonadati</taxon>
        <taxon>Bacteroidota</taxon>
        <taxon>Bacteroidia</taxon>
        <taxon>Bacteroidales</taxon>
        <taxon>Bacteroidaceae</taxon>
        <taxon>Phocaeicola</taxon>
    </lineage>
</organism>
<dbReference type="CDD" id="cd24013">
    <property type="entry name" value="ASKHA_ATPase_BT3980-like"/>
    <property type="match status" value="1"/>
</dbReference>
<dbReference type="InterPro" id="IPR024213">
    <property type="entry name" value="DUF3822"/>
</dbReference>
<comment type="caution">
    <text evidence="1">The sequence shown here is derived from an EMBL/GenBank/DDBJ whole genome shotgun (WGS) entry which is preliminary data.</text>
</comment>
<evidence type="ECO:0000313" key="1">
    <source>
        <dbReference type="EMBL" id="KDS56580.1"/>
    </source>
</evidence>
<reference evidence="1 2" key="1">
    <citation type="submission" date="2014-04" db="EMBL/GenBank/DDBJ databases">
        <authorList>
            <person name="Sears C."/>
            <person name="Carroll K."/>
            <person name="Sack B.R."/>
            <person name="Qadri F."/>
            <person name="Myers L.L."/>
            <person name="Chung G.-T."/>
            <person name="Escheverria P."/>
            <person name="Fraser C.M."/>
            <person name="Sadzewicz L."/>
            <person name="Shefchek K.A."/>
            <person name="Tallon L."/>
            <person name="Das S.P."/>
            <person name="Daugherty S."/>
            <person name="Mongodin E.F."/>
        </authorList>
    </citation>
    <scope>NUCLEOTIDE SEQUENCE [LARGE SCALE GENOMIC DNA]</scope>
    <source>
        <strain evidence="1 2">3975 RP4</strain>
    </source>
</reference>
<accession>A0A069SQ76</accession>
<dbReference type="Pfam" id="PF12864">
    <property type="entry name" value="DUF3822"/>
    <property type="match status" value="1"/>
</dbReference>
<evidence type="ECO:0000313" key="2">
    <source>
        <dbReference type="Proteomes" id="UP000027661"/>
    </source>
</evidence>
<dbReference type="PATRIC" id="fig|1339352.3.peg.370"/>
<dbReference type="Gene3D" id="3.30.420.250">
    <property type="match status" value="1"/>
</dbReference>
<evidence type="ECO:0008006" key="3">
    <source>
        <dbReference type="Google" id="ProtNLM"/>
    </source>
</evidence>
<dbReference type="EMBL" id="JNHM01000004">
    <property type="protein sequence ID" value="KDS56580.1"/>
    <property type="molecule type" value="Genomic_DNA"/>
</dbReference>
<dbReference type="Gene3D" id="3.30.420.260">
    <property type="match status" value="1"/>
</dbReference>
<dbReference type="Proteomes" id="UP000027661">
    <property type="component" value="Unassembled WGS sequence"/>
</dbReference>